<proteinExistence type="predicted"/>
<dbReference type="Proteomes" id="UP001322744">
    <property type="component" value="Chromosome"/>
</dbReference>
<evidence type="ECO:0000256" key="1">
    <source>
        <dbReference type="SAM" id="MobiDB-lite"/>
    </source>
</evidence>
<gene>
    <name evidence="2" type="ORF">SOJ16_002035</name>
</gene>
<feature type="region of interest" description="Disordered" evidence="1">
    <location>
        <begin position="133"/>
        <end position="154"/>
    </location>
</feature>
<dbReference type="EMBL" id="CP139957">
    <property type="protein sequence ID" value="WPX08169.1"/>
    <property type="molecule type" value="Genomic_DNA"/>
</dbReference>
<name>A0ABZ0TXJ4_9FIRM</name>
<evidence type="ECO:0000313" key="3">
    <source>
        <dbReference type="Proteomes" id="UP001322744"/>
    </source>
</evidence>
<dbReference type="InterPro" id="IPR027417">
    <property type="entry name" value="P-loop_NTPase"/>
</dbReference>
<dbReference type="RefSeq" id="WP_045175467.1">
    <property type="nucleotide sequence ID" value="NZ_CP139957.1"/>
</dbReference>
<sequence length="421" mass="47202">MSKIAIATGINSFDEELQKKIENSDVVYYREFLLKEQYDTAIISELLPGAVQFEELTFKLRENGTRLVFIIPDIEDNPSFVKYLLLLGVYDILTGSVTPDDVINILNNPRTFKDVSRLLLKVSGAEDIKPVIKEEQPQKEQKVEQGQTTEQQAQADETVQVVEKVVEVPVEKVVEKVVEKEKVIQIEKPVIVRSHIIGVWSVNSGYPTPEIAVEIARALKQYSKTPNVALLDFEEITPRICDILKTRETHIEYLIRLINLGELTRKKLDELLSDIDEIKVFGGITIRNSLKVTDKHLIVLLNILKESTQFVVIHGGSGVTTTGPAVTITKSDKLLVPVKPNRTEVVRTLELINFTASAWGVDKSKVYVYLIEDGWTTELDAATVRELCELNGVNFAGAGGKKYMKTINKLINELVIKGCDA</sequence>
<accession>A0ABZ0TXJ4</accession>
<keyword evidence="3" id="KW-1185">Reference proteome</keyword>
<feature type="compositionally biased region" description="Basic and acidic residues" evidence="1">
    <location>
        <begin position="133"/>
        <end position="143"/>
    </location>
</feature>
<organism evidence="2 3">
    <name type="scientific">Anaerocellum danielii</name>
    <dbReference type="NCBI Taxonomy" id="1387557"/>
    <lineage>
        <taxon>Bacteria</taxon>
        <taxon>Bacillati</taxon>
        <taxon>Bacillota</taxon>
        <taxon>Bacillota incertae sedis</taxon>
        <taxon>Caldicellulosiruptorales</taxon>
        <taxon>Caldicellulosiruptoraceae</taxon>
        <taxon>Anaerocellum</taxon>
    </lineage>
</organism>
<protein>
    <submittedName>
        <fullName evidence="2">Uncharacterized protein</fullName>
    </submittedName>
</protein>
<dbReference type="Gene3D" id="3.40.50.300">
    <property type="entry name" value="P-loop containing nucleotide triphosphate hydrolases"/>
    <property type="match status" value="1"/>
</dbReference>
<reference evidence="2 3" key="1">
    <citation type="submission" date="2023-12" db="EMBL/GenBank/DDBJ databases">
        <authorList>
            <person name="Manesh M.J.H."/>
            <person name="Bing R.G."/>
            <person name="Willard D.J."/>
            <person name="Kelly R.M."/>
        </authorList>
    </citation>
    <scope>NUCLEOTIDE SEQUENCE [LARGE SCALE GENOMIC DNA]</scope>
    <source>
        <strain evidence="2 3">DSM 8977</strain>
    </source>
</reference>
<feature type="compositionally biased region" description="Low complexity" evidence="1">
    <location>
        <begin position="144"/>
        <end position="154"/>
    </location>
</feature>
<evidence type="ECO:0000313" key="2">
    <source>
        <dbReference type="EMBL" id="WPX08169.1"/>
    </source>
</evidence>